<feature type="transmembrane region" description="Helical" evidence="6">
    <location>
        <begin position="6"/>
        <end position="29"/>
    </location>
</feature>
<accession>A0A5N3QUH7</accession>
<feature type="transmembrane region" description="Helical" evidence="6">
    <location>
        <begin position="72"/>
        <end position="92"/>
    </location>
</feature>
<sequence length="211" mass="22876">MIDSNLIALFTVATFVLMITPGTDMVYVMSNALSSGKKAGVVSILGVASGAYIHVILATLGVAAIVSASPTLYKILVLAGALYMGWIGWGIFTHHAMISSLDKRPARTLKKIYMQGVMTNLLNPKAIIFTLSFFPQFISHEMGRVSEQMLLLGVILVIIMVLVELPLVFFASAIGECLSKSERLSKRVHQFSGATLIALALYITTTRLVMH</sequence>
<evidence type="ECO:0000256" key="5">
    <source>
        <dbReference type="ARBA" id="ARBA00023136"/>
    </source>
</evidence>
<dbReference type="PANTHER" id="PTHR30086">
    <property type="entry name" value="ARGININE EXPORTER PROTEIN ARGO"/>
    <property type="match status" value="1"/>
</dbReference>
<feature type="transmembrane region" description="Helical" evidence="6">
    <location>
        <begin position="191"/>
        <end position="210"/>
    </location>
</feature>
<dbReference type="PANTHER" id="PTHR30086:SF20">
    <property type="entry name" value="ARGININE EXPORTER PROTEIN ARGO-RELATED"/>
    <property type="match status" value="1"/>
</dbReference>
<feature type="transmembrane region" description="Helical" evidence="6">
    <location>
        <begin position="150"/>
        <end position="170"/>
    </location>
</feature>
<comment type="caution">
    <text evidence="7">The sequence shown here is derived from an EMBL/GenBank/DDBJ whole genome shotgun (WGS) entry which is preliminary data.</text>
</comment>
<name>A0A5N3QUH7_9VIBR</name>
<evidence type="ECO:0000256" key="1">
    <source>
        <dbReference type="ARBA" id="ARBA00004651"/>
    </source>
</evidence>
<keyword evidence="4 6" id="KW-1133">Transmembrane helix</keyword>
<organism evidence="7 8">
    <name type="scientific">Vibrio fortis</name>
    <dbReference type="NCBI Taxonomy" id="212667"/>
    <lineage>
        <taxon>Bacteria</taxon>
        <taxon>Pseudomonadati</taxon>
        <taxon>Pseudomonadota</taxon>
        <taxon>Gammaproteobacteria</taxon>
        <taxon>Vibrionales</taxon>
        <taxon>Vibrionaceae</taxon>
        <taxon>Vibrio</taxon>
    </lineage>
</organism>
<dbReference type="AlphaFoldDB" id="A0A5N3QUH7"/>
<dbReference type="EMBL" id="VWSE01000010">
    <property type="protein sequence ID" value="KAB0285311.1"/>
    <property type="molecule type" value="Genomic_DNA"/>
</dbReference>
<gene>
    <name evidence="7" type="ORF">F2P58_22570</name>
</gene>
<evidence type="ECO:0000256" key="2">
    <source>
        <dbReference type="ARBA" id="ARBA00022475"/>
    </source>
</evidence>
<dbReference type="PIRSF" id="PIRSF006324">
    <property type="entry name" value="LeuE"/>
    <property type="match status" value="1"/>
</dbReference>
<evidence type="ECO:0000256" key="3">
    <source>
        <dbReference type="ARBA" id="ARBA00022692"/>
    </source>
</evidence>
<dbReference type="InterPro" id="IPR001123">
    <property type="entry name" value="LeuE-type"/>
</dbReference>
<keyword evidence="2" id="KW-1003">Cell membrane</keyword>
<evidence type="ECO:0000256" key="6">
    <source>
        <dbReference type="SAM" id="Phobius"/>
    </source>
</evidence>
<protein>
    <submittedName>
        <fullName evidence="7">LysE family translocator</fullName>
    </submittedName>
</protein>
<dbReference type="GO" id="GO:0015171">
    <property type="term" value="F:amino acid transmembrane transporter activity"/>
    <property type="evidence" value="ECO:0007669"/>
    <property type="project" value="TreeGrafter"/>
</dbReference>
<reference evidence="7 8" key="1">
    <citation type="submission" date="2019-09" db="EMBL/GenBank/DDBJ databases">
        <title>Whole genome sequence of Vibrio fortis.</title>
        <authorList>
            <person name="Das S.K."/>
        </authorList>
    </citation>
    <scope>NUCLEOTIDE SEQUENCE [LARGE SCALE GENOMIC DNA]</scope>
    <source>
        <strain evidence="7 8">AN60</strain>
    </source>
</reference>
<evidence type="ECO:0000313" key="8">
    <source>
        <dbReference type="Proteomes" id="UP000326789"/>
    </source>
</evidence>
<keyword evidence="5 6" id="KW-0472">Membrane</keyword>
<evidence type="ECO:0000313" key="7">
    <source>
        <dbReference type="EMBL" id="KAB0285311.1"/>
    </source>
</evidence>
<dbReference type="RefSeq" id="WP_150873022.1">
    <property type="nucleotide sequence ID" value="NZ_VWSE01000010.1"/>
</dbReference>
<dbReference type="GO" id="GO:0005886">
    <property type="term" value="C:plasma membrane"/>
    <property type="evidence" value="ECO:0007669"/>
    <property type="project" value="UniProtKB-SubCell"/>
</dbReference>
<proteinExistence type="predicted"/>
<dbReference type="Proteomes" id="UP000326789">
    <property type="component" value="Unassembled WGS sequence"/>
</dbReference>
<comment type="subcellular location">
    <subcellularLocation>
        <location evidence="1">Cell membrane</location>
        <topology evidence="1">Multi-pass membrane protein</topology>
    </subcellularLocation>
</comment>
<dbReference type="Pfam" id="PF01810">
    <property type="entry name" value="LysE"/>
    <property type="match status" value="1"/>
</dbReference>
<feature type="transmembrane region" description="Helical" evidence="6">
    <location>
        <begin position="112"/>
        <end position="138"/>
    </location>
</feature>
<evidence type="ECO:0000256" key="4">
    <source>
        <dbReference type="ARBA" id="ARBA00022989"/>
    </source>
</evidence>
<keyword evidence="3 6" id="KW-0812">Transmembrane</keyword>
<feature type="transmembrane region" description="Helical" evidence="6">
    <location>
        <begin position="41"/>
        <end position="66"/>
    </location>
</feature>